<accession>A0A8S9NBB9</accession>
<feature type="compositionally biased region" description="Acidic residues" evidence="1">
    <location>
        <begin position="438"/>
        <end position="448"/>
    </location>
</feature>
<feature type="compositionally biased region" description="Low complexity" evidence="1">
    <location>
        <begin position="334"/>
        <end position="350"/>
    </location>
</feature>
<feature type="compositionally biased region" description="Basic and acidic residues" evidence="1">
    <location>
        <begin position="617"/>
        <end position="626"/>
    </location>
</feature>
<evidence type="ECO:0008006" key="4">
    <source>
        <dbReference type="Google" id="ProtNLM"/>
    </source>
</evidence>
<feature type="compositionally biased region" description="Basic and acidic residues" evidence="1">
    <location>
        <begin position="252"/>
        <end position="261"/>
    </location>
</feature>
<dbReference type="EMBL" id="QGKX02001621">
    <property type="protein sequence ID" value="KAF3501620.1"/>
    <property type="molecule type" value="Genomic_DNA"/>
</dbReference>
<proteinExistence type="predicted"/>
<feature type="compositionally biased region" description="Acidic residues" evidence="1">
    <location>
        <begin position="285"/>
        <end position="295"/>
    </location>
</feature>
<dbReference type="Proteomes" id="UP000712600">
    <property type="component" value="Unassembled WGS sequence"/>
</dbReference>
<reference evidence="2" key="1">
    <citation type="submission" date="2019-12" db="EMBL/GenBank/DDBJ databases">
        <title>Genome sequencing and annotation of Brassica cretica.</title>
        <authorList>
            <person name="Studholme D.J."/>
            <person name="Sarris P."/>
        </authorList>
    </citation>
    <scope>NUCLEOTIDE SEQUENCE</scope>
    <source>
        <strain evidence="2">PFS-109/04</strain>
        <tissue evidence="2">Leaf</tissue>
    </source>
</reference>
<feature type="compositionally biased region" description="Acidic residues" evidence="1">
    <location>
        <begin position="51"/>
        <end position="60"/>
    </location>
</feature>
<feature type="compositionally biased region" description="Basic and acidic residues" evidence="1">
    <location>
        <begin position="530"/>
        <end position="561"/>
    </location>
</feature>
<feature type="compositionally biased region" description="Polar residues" evidence="1">
    <location>
        <begin position="579"/>
        <end position="590"/>
    </location>
</feature>
<comment type="caution">
    <text evidence="2">The sequence shown here is derived from an EMBL/GenBank/DDBJ whole genome shotgun (WGS) entry which is preliminary data.</text>
</comment>
<feature type="compositionally biased region" description="Acidic residues" evidence="1">
    <location>
        <begin position="26"/>
        <end position="38"/>
    </location>
</feature>
<feature type="compositionally biased region" description="Basic and acidic residues" evidence="1">
    <location>
        <begin position="143"/>
        <end position="174"/>
    </location>
</feature>
<feature type="compositionally biased region" description="Basic and acidic residues" evidence="1">
    <location>
        <begin position="508"/>
        <end position="520"/>
    </location>
</feature>
<evidence type="ECO:0000256" key="1">
    <source>
        <dbReference type="SAM" id="MobiDB-lite"/>
    </source>
</evidence>
<feature type="compositionally biased region" description="Acidic residues" evidence="1">
    <location>
        <begin position="650"/>
        <end position="660"/>
    </location>
</feature>
<dbReference type="PANTHER" id="PTHR13445:SF5">
    <property type="entry name" value="PROTEIN TSSC4"/>
    <property type="match status" value="1"/>
</dbReference>
<feature type="compositionally biased region" description="Polar residues" evidence="1">
    <location>
        <begin position="203"/>
        <end position="225"/>
    </location>
</feature>
<feature type="compositionally biased region" description="Basic and acidic residues" evidence="1">
    <location>
        <begin position="268"/>
        <end position="283"/>
    </location>
</feature>
<feature type="region of interest" description="Disordered" evidence="1">
    <location>
        <begin position="90"/>
        <end position="303"/>
    </location>
</feature>
<dbReference type="PANTHER" id="PTHR13445">
    <property type="entry name" value="TUMOR SUPPRESSING SUBTRANSFERABLE CANDIDATE 4 TSSC4"/>
    <property type="match status" value="1"/>
</dbReference>
<feature type="compositionally biased region" description="Basic and acidic residues" evidence="1">
    <location>
        <begin position="592"/>
        <end position="609"/>
    </location>
</feature>
<feature type="compositionally biased region" description="Polar residues" evidence="1">
    <location>
        <begin position="355"/>
        <end position="364"/>
    </location>
</feature>
<sequence>MPCASSFDEVLRQQRLSSTDRKEGEEGGNEDFDGDDDDWSIRASMGLDRTLDDEDEEDEYDKVALGKEDDGKSLSMEDAIFRPYGVRIRDPRANHAAAKMRLKEDELEANKISPSGVIPSKSKEPTPHPEESSKSVPPNPILKRKESCSDSEARTSKRVRFDVVSEETSKKPEDNYSVSASLKSALPRGKSGAQVPDYLVNPSKYTCYSFDPSSELNEKSQTQEFTDIPKDSKGLETSESESFKKVSFVPQKKTEDVREDGSNCSETKPVEAGHVAEDERPSETEGGDTEIEESESCNSFQRNGRQYRAKQSFNKLSSFGTEVCRRWRRPYLTHVTTSRSTSPSTTSTSSAPPLRQTQSGSVWSLSGAEVEKREWKREQLASYDREEMPCASSFDEVLRQQRLSSTDRKEGEEGGNEDFDVDDDDWSIRASMDPDRTLDDEDEEDEYDNVALGKEDGGKSLSMEDAISRPYGVRIRDPRANHAAAKMRLKEDELEANKISPSGVIPSKSKEPTPHPEESSKSVPPKPILKRKESCSDSEARTSKRVRFDVVSEETSKKPEDNYSVSASLKSALPRGKSGAQNEKSQTQEFTDIPKDSKGLETSESESFKKVSFVPQKKTEDVREDGSNCSETKPVEAGHVAEDERPSETEGGDTEIEESESCNSFQRNGRQYRAKQSVDETDV</sequence>
<feature type="region of interest" description="Disordered" evidence="1">
    <location>
        <begin position="1"/>
        <end position="76"/>
    </location>
</feature>
<feature type="compositionally biased region" description="Basic and acidic residues" evidence="1">
    <location>
        <begin position="61"/>
        <end position="72"/>
    </location>
</feature>
<gene>
    <name evidence="2" type="ORF">F2Q69_00044951</name>
</gene>
<feature type="region of interest" description="Disordered" evidence="1">
    <location>
        <begin position="334"/>
        <end position="683"/>
    </location>
</feature>
<dbReference type="InterPro" id="IPR029338">
    <property type="entry name" value="TSSC4"/>
</dbReference>
<feature type="compositionally biased region" description="Basic and acidic residues" evidence="1">
    <location>
        <begin position="227"/>
        <end position="244"/>
    </location>
</feature>
<organism evidence="2 3">
    <name type="scientific">Brassica cretica</name>
    <name type="common">Mustard</name>
    <dbReference type="NCBI Taxonomy" id="69181"/>
    <lineage>
        <taxon>Eukaryota</taxon>
        <taxon>Viridiplantae</taxon>
        <taxon>Streptophyta</taxon>
        <taxon>Embryophyta</taxon>
        <taxon>Tracheophyta</taxon>
        <taxon>Spermatophyta</taxon>
        <taxon>Magnoliopsida</taxon>
        <taxon>eudicotyledons</taxon>
        <taxon>Gunneridae</taxon>
        <taxon>Pentapetalae</taxon>
        <taxon>rosids</taxon>
        <taxon>malvids</taxon>
        <taxon>Brassicales</taxon>
        <taxon>Brassicaceae</taxon>
        <taxon>Brassiceae</taxon>
        <taxon>Brassica</taxon>
    </lineage>
</organism>
<evidence type="ECO:0000313" key="3">
    <source>
        <dbReference type="Proteomes" id="UP000712600"/>
    </source>
</evidence>
<feature type="compositionally biased region" description="Basic and acidic residues" evidence="1">
    <location>
        <begin position="633"/>
        <end position="648"/>
    </location>
</feature>
<dbReference type="AlphaFoldDB" id="A0A8S9NBB9"/>
<evidence type="ECO:0000313" key="2">
    <source>
        <dbReference type="EMBL" id="KAF3501620.1"/>
    </source>
</evidence>
<feature type="compositionally biased region" description="Basic and acidic residues" evidence="1">
    <location>
        <begin position="121"/>
        <end position="133"/>
    </location>
</feature>
<name>A0A8S9NBB9_BRACR</name>
<protein>
    <recommendedName>
        <fullName evidence="4">Protein TSSC4</fullName>
    </recommendedName>
</protein>
<feature type="compositionally biased region" description="Basic and acidic residues" evidence="1">
    <location>
        <begin position="369"/>
        <end position="388"/>
    </location>
</feature>
<feature type="compositionally biased region" description="Acidic residues" evidence="1">
    <location>
        <begin position="413"/>
        <end position="425"/>
    </location>
</feature>